<reference evidence="2 3" key="1">
    <citation type="submission" date="2021-05" db="EMBL/GenBank/DDBJ databases">
        <title>Culturable bacteria isolated from Daya Bay.</title>
        <authorList>
            <person name="Zheng W."/>
            <person name="Yu S."/>
            <person name="Huang Y."/>
        </authorList>
    </citation>
    <scope>NUCLEOTIDE SEQUENCE [LARGE SCALE GENOMIC DNA]</scope>
    <source>
        <strain evidence="2 3">DP4N28-5</strain>
    </source>
</reference>
<dbReference type="InterPro" id="IPR025166">
    <property type="entry name" value="Integrase_DNA_bind_dom"/>
</dbReference>
<accession>A0ABS6T3V2</accession>
<dbReference type="Pfam" id="PF13356">
    <property type="entry name" value="Arm-DNA-bind_3"/>
    <property type="match status" value="1"/>
</dbReference>
<evidence type="ECO:0000313" key="2">
    <source>
        <dbReference type="EMBL" id="MBV7379924.1"/>
    </source>
</evidence>
<evidence type="ECO:0000259" key="1">
    <source>
        <dbReference type="Pfam" id="PF13356"/>
    </source>
</evidence>
<comment type="caution">
    <text evidence="2">The sequence shown here is derived from an EMBL/GenBank/DDBJ whole genome shotgun (WGS) entry which is preliminary data.</text>
</comment>
<protein>
    <submittedName>
        <fullName evidence="2">Arm DNA-binding domain-containing protein</fullName>
    </submittedName>
</protein>
<keyword evidence="2" id="KW-0238">DNA-binding</keyword>
<organism evidence="2 3">
    <name type="scientific">Maritimibacter dapengensis</name>
    <dbReference type="NCBI Taxonomy" id="2836868"/>
    <lineage>
        <taxon>Bacteria</taxon>
        <taxon>Pseudomonadati</taxon>
        <taxon>Pseudomonadota</taxon>
        <taxon>Alphaproteobacteria</taxon>
        <taxon>Rhodobacterales</taxon>
        <taxon>Roseobacteraceae</taxon>
        <taxon>Maritimibacter</taxon>
    </lineage>
</organism>
<dbReference type="EMBL" id="JAHUZE010000003">
    <property type="protein sequence ID" value="MBV7379924.1"/>
    <property type="molecule type" value="Genomic_DNA"/>
</dbReference>
<dbReference type="Proteomes" id="UP000756530">
    <property type="component" value="Unassembled WGS sequence"/>
</dbReference>
<sequence length="64" mass="7082">MVNPKGSKLWPFKYRIDGRETHLSIGKYPDVGLARARRKRATARISQSSCGYEADGSVPCRTAA</sequence>
<gene>
    <name evidence="2" type="ORF">KJP28_13415</name>
</gene>
<feature type="domain" description="Integrase DNA-binding" evidence="1">
    <location>
        <begin position="2"/>
        <end position="44"/>
    </location>
</feature>
<proteinExistence type="predicted"/>
<evidence type="ECO:0000313" key="3">
    <source>
        <dbReference type="Proteomes" id="UP000756530"/>
    </source>
</evidence>
<name>A0ABS6T3V2_9RHOB</name>
<dbReference type="GO" id="GO:0003677">
    <property type="term" value="F:DNA binding"/>
    <property type="evidence" value="ECO:0007669"/>
    <property type="project" value="UniProtKB-KW"/>
</dbReference>
<keyword evidence="3" id="KW-1185">Reference proteome</keyword>